<sequence>PDALSRPPPDTILPLGRVVGAVTWGVEAGVEVPVGCPAGLLFVPDTVRTAVFQWGHSSKLVSSWCEE</sequence>
<dbReference type="AlphaFoldDB" id="A0ABD0RAH7"/>
<keyword evidence="2" id="KW-1185">Reference proteome</keyword>
<comment type="caution">
    <text evidence="1">The sequence shown here is derived from an EMBL/GenBank/DDBJ whole genome shotgun (WGS) entry which is preliminary data.</text>
</comment>
<organism evidence="1 2">
    <name type="scientific">Cirrhinus mrigala</name>
    <name type="common">Mrigala</name>
    <dbReference type="NCBI Taxonomy" id="683832"/>
    <lineage>
        <taxon>Eukaryota</taxon>
        <taxon>Metazoa</taxon>
        <taxon>Chordata</taxon>
        <taxon>Craniata</taxon>
        <taxon>Vertebrata</taxon>
        <taxon>Euteleostomi</taxon>
        <taxon>Actinopterygii</taxon>
        <taxon>Neopterygii</taxon>
        <taxon>Teleostei</taxon>
        <taxon>Ostariophysi</taxon>
        <taxon>Cypriniformes</taxon>
        <taxon>Cyprinidae</taxon>
        <taxon>Labeoninae</taxon>
        <taxon>Labeonini</taxon>
        <taxon>Cirrhinus</taxon>
    </lineage>
</organism>
<protein>
    <submittedName>
        <fullName evidence="1">Uncharacterized protein</fullName>
    </submittedName>
</protein>
<dbReference type="EMBL" id="JAMKFB020000004">
    <property type="protein sequence ID" value="KAL0195524.1"/>
    <property type="molecule type" value="Genomic_DNA"/>
</dbReference>
<gene>
    <name evidence="1" type="ORF">M9458_009096</name>
</gene>
<feature type="non-terminal residue" evidence="1">
    <location>
        <position position="67"/>
    </location>
</feature>
<accession>A0ABD0RAH7</accession>
<feature type="non-terminal residue" evidence="1">
    <location>
        <position position="1"/>
    </location>
</feature>
<name>A0ABD0RAH7_CIRMR</name>
<proteinExistence type="predicted"/>
<dbReference type="Proteomes" id="UP001529510">
    <property type="component" value="Unassembled WGS sequence"/>
</dbReference>
<evidence type="ECO:0000313" key="2">
    <source>
        <dbReference type="Proteomes" id="UP001529510"/>
    </source>
</evidence>
<evidence type="ECO:0000313" key="1">
    <source>
        <dbReference type="EMBL" id="KAL0195524.1"/>
    </source>
</evidence>
<reference evidence="1 2" key="1">
    <citation type="submission" date="2024-05" db="EMBL/GenBank/DDBJ databases">
        <title>Genome sequencing and assembly of Indian major carp, Cirrhinus mrigala (Hamilton, 1822).</title>
        <authorList>
            <person name="Mohindra V."/>
            <person name="Chowdhury L.M."/>
            <person name="Lal K."/>
            <person name="Jena J.K."/>
        </authorList>
    </citation>
    <scope>NUCLEOTIDE SEQUENCE [LARGE SCALE GENOMIC DNA]</scope>
    <source>
        <strain evidence="1">CM1030</strain>
        <tissue evidence="1">Blood</tissue>
    </source>
</reference>